<feature type="repeat" description="TPR" evidence="6">
    <location>
        <begin position="242"/>
        <end position="275"/>
    </location>
</feature>
<name>A0A5C7I167_9ROSI</name>
<evidence type="ECO:0000256" key="2">
    <source>
        <dbReference type="ARBA" id="ARBA00007626"/>
    </source>
</evidence>
<dbReference type="PROSITE" id="PS51375">
    <property type="entry name" value="PPR"/>
    <property type="match status" value="1"/>
</dbReference>
<dbReference type="InterPro" id="IPR019734">
    <property type="entry name" value="TPR_rpt"/>
</dbReference>
<dbReference type="FunFam" id="1.25.40.10:FF:000385">
    <property type="entry name" value="Pentatricopeptide repeat-containing protein mitochondrial"/>
    <property type="match status" value="1"/>
</dbReference>
<organism evidence="8 9">
    <name type="scientific">Acer yangbiense</name>
    <dbReference type="NCBI Taxonomy" id="1000413"/>
    <lineage>
        <taxon>Eukaryota</taxon>
        <taxon>Viridiplantae</taxon>
        <taxon>Streptophyta</taxon>
        <taxon>Embryophyta</taxon>
        <taxon>Tracheophyta</taxon>
        <taxon>Spermatophyta</taxon>
        <taxon>Magnoliopsida</taxon>
        <taxon>eudicotyledons</taxon>
        <taxon>Gunneridae</taxon>
        <taxon>Pentapetalae</taxon>
        <taxon>rosids</taxon>
        <taxon>malvids</taxon>
        <taxon>Sapindales</taxon>
        <taxon>Sapindaceae</taxon>
        <taxon>Hippocastanoideae</taxon>
        <taxon>Acereae</taxon>
        <taxon>Acer</taxon>
    </lineage>
</organism>
<keyword evidence="6" id="KW-0802">TPR repeat</keyword>
<dbReference type="Gene3D" id="1.25.40.10">
    <property type="entry name" value="Tetratricopeptide repeat domain"/>
    <property type="match status" value="3"/>
</dbReference>
<comment type="subcellular location">
    <subcellularLocation>
        <location evidence="1">Mitochondrion</location>
    </subcellularLocation>
</comment>
<keyword evidence="9" id="KW-1185">Reference proteome</keyword>
<dbReference type="SMART" id="SM00028">
    <property type="entry name" value="TPR"/>
    <property type="match status" value="2"/>
</dbReference>
<evidence type="ECO:0000256" key="6">
    <source>
        <dbReference type="PROSITE-ProRule" id="PRU00339"/>
    </source>
</evidence>
<evidence type="ECO:0008006" key="10">
    <source>
        <dbReference type="Google" id="ProtNLM"/>
    </source>
</evidence>
<evidence type="ECO:0000313" key="9">
    <source>
        <dbReference type="Proteomes" id="UP000323000"/>
    </source>
</evidence>
<comment type="similarity">
    <text evidence="2">Belongs to the PPR family. P subfamily.</text>
</comment>
<dbReference type="InterPro" id="IPR002885">
    <property type="entry name" value="PPR_rpt"/>
</dbReference>
<evidence type="ECO:0000256" key="7">
    <source>
        <dbReference type="PROSITE-ProRule" id="PRU00708"/>
    </source>
</evidence>
<dbReference type="GO" id="GO:0005739">
    <property type="term" value="C:mitochondrion"/>
    <property type="evidence" value="ECO:0007669"/>
    <property type="project" value="UniProtKB-SubCell"/>
</dbReference>
<keyword evidence="5" id="KW-0496">Mitochondrion</keyword>
<evidence type="ECO:0000256" key="3">
    <source>
        <dbReference type="ARBA" id="ARBA00022737"/>
    </source>
</evidence>
<dbReference type="SUPFAM" id="SSF48452">
    <property type="entry name" value="TPR-like"/>
    <property type="match status" value="1"/>
</dbReference>
<dbReference type="NCBIfam" id="TIGR00756">
    <property type="entry name" value="PPR"/>
    <property type="match status" value="1"/>
</dbReference>
<sequence>MKHNQCRLMTSGLNLVRRLCTVTAESVTEKLTGNNDRLYKKLSALGITGRSVEQTLNEYKLEGKVIRKVELGQSIRGLRRYGRFNHALEVMEWMKKRKINFSVTDHALYIDLVAKSKGIAAAENYFNGLPPSAKNRFTYGSLLNCYCRELMTEKALALFEEMDQLNLVCNSLAYNNLMTMYIKLGQPAKVPFLVEQMKRKNKYVCNYTYTIWMQSYSVLNDIDGVERVFEELKKNAEEKCTWTTYSNLAAIYVKAERFEKAELALKKLEEMKPRDREAYHYLISLYASTCNLEEVNRIWNILKSAFPTTNMSYLVMLQALDKLNAVDELKECFKEWESSCSSYDMRLATTVIRAYLKRDMYDEAVTAFDDAIKRAKGHYFKAREAFMVYYLRTGQLDLAWNEIDAAISEAKELDWKPTEETVDAFFKFFMEEKDVDGAEEFCRILKTLKRLNTNAYYLLMRTYMVAGKSTPEMRQRLEEDGIEISHKLEDLIARICPEKD</sequence>
<evidence type="ECO:0000313" key="8">
    <source>
        <dbReference type="EMBL" id="TXG63283.1"/>
    </source>
</evidence>
<dbReference type="OrthoDB" id="1717827at2759"/>
<dbReference type="PANTHER" id="PTHR45717">
    <property type="entry name" value="OS12G0527900 PROTEIN"/>
    <property type="match status" value="1"/>
</dbReference>
<keyword evidence="4" id="KW-0809">Transit peptide</keyword>
<dbReference type="EMBL" id="VAHF01000004">
    <property type="protein sequence ID" value="TXG63283.1"/>
    <property type="molecule type" value="Genomic_DNA"/>
</dbReference>
<reference evidence="9" key="1">
    <citation type="journal article" date="2019" name="Gigascience">
        <title>De novo genome assembly of the endangered Acer yangbiense, a plant species with extremely small populations endemic to Yunnan Province, China.</title>
        <authorList>
            <person name="Yang J."/>
            <person name="Wariss H.M."/>
            <person name="Tao L."/>
            <person name="Zhang R."/>
            <person name="Yun Q."/>
            <person name="Hollingsworth P."/>
            <person name="Dao Z."/>
            <person name="Luo G."/>
            <person name="Guo H."/>
            <person name="Ma Y."/>
            <person name="Sun W."/>
        </authorList>
    </citation>
    <scope>NUCLEOTIDE SEQUENCE [LARGE SCALE GENOMIC DNA]</scope>
    <source>
        <strain evidence="9">cv. Malutang</strain>
    </source>
</reference>
<accession>A0A5C7I167</accession>
<dbReference type="Proteomes" id="UP000323000">
    <property type="component" value="Chromosome 4"/>
</dbReference>
<comment type="caution">
    <text evidence="8">The sequence shown here is derived from an EMBL/GenBank/DDBJ whole genome shotgun (WGS) entry which is preliminary data.</text>
</comment>
<evidence type="ECO:0000256" key="5">
    <source>
        <dbReference type="ARBA" id="ARBA00023128"/>
    </source>
</evidence>
<dbReference type="AlphaFoldDB" id="A0A5C7I167"/>
<evidence type="ECO:0000256" key="1">
    <source>
        <dbReference type="ARBA" id="ARBA00004173"/>
    </source>
</evidence>
<dbReference type="PROSITE" id="PS50005">
    <property type="entry name" value="TPR"/>
    <property type="match status" value="1"/>
</dbReference>
<dbReference type="InterPro" id="IPR011990">
    <property type="entry name" value="TPR-like_helical_dom_sf"/>
</dbReference>
<evidence type="ECO:0000256" key="4">
    <source>
        <dbReference type="ARBA" id="ARBA00022946"/>
    </source>
</evidence>
<gene>
    <name evidence="8" type="ORF">EZV62_010277</name>
</gene>
<dbReference type="Pfam" id="PF01535">
    <property type="entry name" value="PPR"/>
    <property type="match status" value="5"/>
</dbReference>
<keyword evidence="3" id="KW-0677">Repeat</keyword>
<protein>
    <recommendedName>
        <fullName evidence="10">Pentacotripeptide-repeat region of PRORP domain-containing protein</fullName>
    </recommendedName>
</protein>
<feature type="repeat" description="PPR" evidence="7">
    <location>
        <begin position="135"/>
        <end position="169"/>
    </location>
</feature>
<proteinExistence type="inferred from homology"/>
<dbReference type="GO" id="GO:0003729">
    <property type="term" value="F:mRNA binding"/>
    <property type="evidence" value="ECO:0007669"/>
    <property type="project" value="UniProtKB-ARBA"/>
</dbReference>
<dbReference type="PANTHER" id="PTHR45717:SF8">
    <property type="entry name" value="OS01G0301000 PROTEIN"/>
    <property type="match status" value="1"/>
</dbReference>